<feature type="non-terminal residue" evidence="1">
    <location>
        <position position="1"/>
    </location>
</feature>
<sequence length="58" mass="6974">IIDFYNQTEDRDFLKGQIMLGNGIFILYKNDLDIKYFKNLKKEKICKKTVVKKCIKRT</sequence>
<dbReference type="EMBL" id="BARV01041084">
    <property type="protein sequence ID" value="GAI47776.1"/>
    <property type="molecule type" value="Genomic_DNA"/>
</dbReference>
<accession>X1PZ20</accession>
<organism evidence="1">
    <name type="scientific">marine sediment metagenome</name>
    <dbReference type="NCBI Taxonomy" id="412755"/>
    <lineage>
        <taxon>unclassified sequences</taxon>
        <taxon>metagenomes</taxon>
        <taxon>ecological metagenomes</taxon>
    </lineage>
</organism>
<evidence type="ECO:0000313" key="1">
    <source>
        <dbReference type="EMBL" id="GAI47776.1"/>
    </source>
</evidence>
<gene>
    <name evidence="1" type="ORF">S06H3_62352</name>
</gene>
<comment type="caution">
    <text evidence="1">The sequence shown here is derived from an EMBL/GenBank/DDBJ whole genome shotgun (WGS) entry which is preliminary data.</text>
</comment>
<reference evidence="1" key="1">
    <citation type="journal article" date="2014" name="Front. Microbiol.">
        <title>High frequency of phylogenetically diverse reductive dehalogenase-homologous genes in deep subseafloor sedimentary metagenomes.</title>
        <authorList>
            <person name="Kawai M."/>
            <person name="Futagami T."/>
            <person name="Toyoda A."/>
            <person name="Takaki Y."/>
            <person name="Nishi S."/>
            <person name="Hori S."/>
            <person name="Arai W."/>
            <person name="Tsubouchi T."/>
            <person name="Morono Y."/>
            <person name="Uchiyama I."/>
            <person name="Ito T."/>
            <person name="Fujiyama A."/>
            <person name="Inagaki F."/>
            <person name="Takami H."/>
        </authorList>
    </citation>
    <scope>NUCLEOTIDE SEQUENCE</scope>
    <source>
        <strain evidence="1">Expedition CK06-06</strain>
    </source>
</reference>
<proteinExistence type="predicted"/>
<dbReference type="AlphaFoldDB" id="X1PZ20"/>
<name>X1PZ20_9ZZZZ</name>
<protein>
    <submittedName>
        <fullName evidence="1">Uncharacterized protein</fullName>
    </submittedName>
</protein>